<reference evidence="3" key="1">
    <citation type="submission" date="2020-12" db="EMBL/GenBank/DDBJ databases">
        <title>Metabolic potential, ecology and presence of endohyphal bacteria is reflected in genomic diversity of Mucoromycotina.</title>
        <authorList>
            <person name="Muszewska A."/>
            <person name="Okrasinska A."/>
            <person name="Steczkiewicz K."/>
            <person name="Drgas O."/>
            <person name="Orlowska M."/>
            <person name="Perlinska-Lenart U."/>
            <person name="Aleksandrzak-Piekarczyk T."/>
            <person name="Szatraj K."/>
            <person name="Zielenkiewicz U."/>
            <person name="Pilsyk S."/>
            <person name="Malc E."/>
            <person name="Mieczkowski P."/>
            <person name="Kruszewska J.S."/>
            <person name="Biernat P."/>
            <person name="Pawlowska J."/>
        </authorList>
    </citation>
    <scope>NUCLEOTIDE SEQUENCE</scope>
    <source>
        <strain evidence="3">WA0000067209</strain>
    </source>
</reference>
<keyword evidence="4" id="KW-1185">Reference proteome</keyword>
<feature type="compositionally biased region" description="Basic and acidic residues" evidence="2">
    <location>
        <begin position="143"/>
        <end position="154"/>
    </location>
</feature>
<dbReference type="OrthoDB" id="20865at2759"/>
<evidence type="ECO:0000313" key="4">
    <source>
        <dbReference type="Proteomes" id="UP000654370"/>
    </source>
</evidence>
<dbReference type="InterPro" id="IPR018482">
    <property type="entry name" value="Znf-C4H2"/>
</dbReference>
<feature type="non-terminal residue" evidence="3">
    <location>
        <position position="1"/>
    </location>
</feature>
<gene>
    <name evidence="3" type="ORF">INT43_002850</name>
</gene>
<accession>A0A8H7ULR1</accession>
<dbReference type="PANTHER" id="PTHR31058">
    <property type="entry name" value="ZINC FINGER C4H2 DOMAIN-CONTAINING PROTEIN"/>
    <property type="match status" value="1"/>
</dbReference>
<protein>
    <submittedName>
        <fullName evidence="3">Uncharacterized protein</fullName>
    </submittedName>
</protein>
<sequence>MVLDTDAGSEEQFISQLQSLKSLRKQTQALFELKSQIIANNETLETKKNLLEEMTTERRRLVKEKKMMMDMIQAIQRDIDTVTEGENSLQVECNNLEQSLQRLREAEYEPLQGRIVCKLGISGLDRLPNLQQETDAQLAKALEERRNTWQETEKANGQPSDRSTNEDTSSRRRPAGSGRRRGN</sequence>
<feature type="compositionally biased region" description="Basic residues" evidence="2">
    <location>
        <begin position="171"/>
        <end position="183"/>
    </location>
</feature>
<dbReference type="Proteomes" id="UP000654370">
    <property type="component" value="Unassembled WGS sequence"/>
</dbReference>
<dbReference type="PANTHER" id="PTHR31058:SF2">
    <property type="entry name" value="ZINC FINGER C4H2 DOMAIN-CONTAINING PROTEIN"/>
    <property type="match status" value="1"/>
</dbReference>
<proteinExistence type="predicted"/>
<evidence type="ECO:0000256" key="1">
    <source>
        <dbReference type="SAM" id="Coils"/>
    </source>
</evidence>
<dbReference type="GO" id="GO:0005634">
    <property type="term" value="C:nucleus"/>
    <property type="evidence" value="ECO:0007669"/>
    <property type="project" value="TreeGrafter"/>
</dbReference>
<evidence type="ECO:0000313" key="3">
    <source>
        <dbReference type="EMBL" id="KAG2186412.1"/>
    </source>
</evidence>
<dbReference type="Pfam" id="PF10146">
    <property type="entry name" value="zf-C4H2"/>
    <property type="match status" value="1"/>
</dbReference>
<dbReference type="AlphaFoldDB" id="A0A8H7ULR1"/>
<dbReference type="EMBL" id="JAEPQZ010000001">
    <property type="protein sequence ID" value="KAG2186412.1"/>
    <property type="molecule type" value="Genomic_DNA"/>
</dbReference>
<comment type="caution">
    <text evidence="3">The sequence shown here is derived from an EMBL/GenBank/DDBJ whole genome shotgun (WGS) entry which is preliminary data.</text>
</comment>
<name>A0A8H7ULR1_MORIS</name>
<feature type="coiled-coil region" evidence="1">
    <location>
        <begin position="34"/>
        <end position="106"/>
    </location>
</feature>
<keyword evidence="1" id="KW-0175">Coiled coil</keyword>
<organism evidence="3 4">
    <name type="scientific">Mortierella isabellina</name>
    <name type="common">Filamentous fungus</name>
    <name type="synonym">Umbelopsis isabellina</name>
    <dbReference type="NCBI Taxonomy" id="91625"/>
    <lineage>
        <taxon>Eukaryota</taxon>
        <taxon>Fungi</taxon>
        <taxon>Fungi incertae sedis</taxon>
        <taxon>Mucoromycota</taxon>
        <taxon>Mucoromycotina</taxon>
        <taxon>Umbelopsidomycetes</taxon>
        <taxon>Umbelopsidales</taxon>
        <taxon>Umbelopsidaceae</taxon>
        <taxon>Umbelopsis</taxon>
    </lineage>
</organism>
<feature type="region of interest" description="Disordered" evidence="2">
    <location>
        <begin position="143"/>
        <end position="183"/>
    </location>
</feature>
<evidence type="ECO:0000256" key="2">
    <source>
        <dbReference type="SAM" id="MobiDB-lite"/>
    </source>
</evidence>